<evidence type="ECO:0000313" key="3">
    <source>
        <dbReference type="EMBL" id="EAR07358.1"/>
    </source>
</evidence>
<protein>
    <submittedName>
        <fullName evidence="3">ABC transporter, periplasmic substrate-binding protein-related protein</fullName>
    </submittedName>
</protein>
<proteinExistence type="inferred from homology"/>
<organism evidence="3 4">
    <name type="scientific">Reinekea blandensis MED297</name>
    <dbReference type="NCBI Taxonomy" id="314283"/>
    <lineage>
        <taxon>Bacteria</taxon>
        <taxon>Pseudomonadati</taxon>
        <taxon>Pseudomonadota</taxon>
        <taxon>Gammaproteobacteria</taxon>
        <taxon>Oceanospirillales</taxon>
        <taxon>Saccharospirillaceae</taxon>
        <taxon>Reinekea</taxon>
    </lineage>
</organism>
<feature type="signal peptide" evidence="2">
    <location>
        <begin position="1"/>
        <end position="22"/>
    </location>
</feature>
<keyword evidence="2" id="KW-0732">Signal</keyword>
<accession>A4BKK5</accession>
<dbReference type="RefSeq" id="WP_008045519.1">
    <property type="nucleotide sequence ID" value="NZ_CH724152.1"/>
</dbReference>
<comment type="caution">
    <text evidence="3">The sequence shown here is derived from an EMBL/GenBank/DDBJ whole genome shotgun (WGS) entry which is preliminary data.</text>
</comment>
<dbReference type="PANTHER" id="PTHR35936:SF25">
    <property type="entry name" value="ABC TRANSPORTER SUBSTRATE-BINDING PROTEIN"/>
    <property type="match status" value="1"/>
</dbReference>
<dbReference type="EMBL" id="AAOE01000046">
    <property type="protein sequence ID" value="EAR07358.1"/>
    <property type="molecule type" value="Genomic_DNA"/>
</dbReference>
<feature type="chain" id="PRO_5002666734" evidence="2">
    <location>
        <begin position="23"/>
        <end position="253"/>
    </location>
</feature>
<name>A4BKK5_9GAMM</name>
<gene>
    <name evidence="3" type="ORF">MED297_07711</name>
</gene>
<sequence>MKASRIVLLSFCMLIASFGVSSETSTHKPDPTPIQISAGEWPPFLSQSLPGYGSVARLISDVFFEAGYEVEFVFLPWVRAYNQTAISEYSATAVWMFQEDRTDDFYFSDPVLNETFVLFSLTDADFDWQDFDDLSGLTIGGGLGYSYGPAFDQALEDGVFDMLRQPTVEQNLRMLAAGRIDLFAEEKSIAYYTLNNDAPELKSQITHHPTPILENESFLMLPKSNADSLDILRRFNAALQTFKDDGRYDLYFN</sequence>
<comment type="similarity">
    <text evidence="1">Belongs to the bacterial solute-binding protein 3 family.</text>
</comment>
<keyword evidence="4" id="KW-1185">Reference proteome</keyword>
<evidence type="ECO:0000256" key="1">
    <source>
        <dbReference type="ARBA" id="ARBA00010333"/>
    </source>
</evidence>
<dbReference type="Gene3D" id="3.40.190.10">
    <property type="entry name" value="Periplasmic binding protein-like II"/>
    <property type="match status" value="2"/>
</dbReference>
<evidence type="ECO:0000313" key="4">
    <source>
        <dbReference type="Proteomes" id="UP000005953"/>
    </source>
</evidence>
<dbReference type="STRING" id="314283.MED297_07711"/>
<dbReference type="OrthoDB" id="5296159at2"/>
<dbReference type="AlphaFoldDB" id="A4BKK5"/>
<dbReference type="Proteomes" id="UP000005953">
    <property type="component" value="Unassembled WGS sequence"/>
</dbReference>
<evidence type="ECO:0000256" key="2">
    <source>
        <dbReference type="SAM" id="SignalP"/>
    </source>
</evidence>
<reference evidence="3 4" key="1">
    <citation type="submission" date="2006-02" db="EMBL/GenBank/DDBJ databases">
        <authorList>
            <person name="Pinhassi J."/>
            <person name="Pedros-Alio C."/>
            <person name="Ferriera S."/>
            <person name="Johnson J."/>
            <person name="Kravitz S."/>
            <person name="Halpern A."/>
            <person name="Remington K."/>
            <person name="Beeson K."/>
            <person name="Tran B."/>
            <person name="Rogers Y.-H."/>
            <person name="Friedman R."/>
            <person name="Venter J.C."/>
        </authorList>
    </citation>
    <scope>NUCLEOTIDE SEQUENCE [LARGE SCALE GENOMIC DNA]</scope>
    <source>
        <strain evidence="3 4">MED297</strain>
    </source>
</reference>
<dbReference type="HOGENOM" id="CLU_064076_3_0_6"/>
<dbReference type="SUPFAM" id="SSF53850">
    <property type="entry name" value="Periplasmic binding protein-like II"/>
    <property type="match status" value="1"/>
</dbReference>
<dbReference type="PANTHER" id="PTHR35936">
    <property type="entry name" value="MEMBRANE-BOUND LYTIC MUREIN TRANSGLYCOSYLASE F"/>
    <property type="match status" value="1"/>
</dbReference>